<dbReference type="InterPro" id="IPR036390">
    <property type="entry name" value="WH_DNA-bd_sf"/>
</dbReference>
<comment type="similarity">
    <text evidence="1">Belongs to the LysR transcriptional regulatory family.</text>
</comment>
<dbReference type="RefSeq" id="WP_167012679.1">
    <property type="nucleotide sequence ID" value="NZ_VWXF01000001.1"/>
</dbReference>
<dbReference type="Pfam" id="PF00126">
    <property type="entry name" value="HTH_1"/>
    <property type="match status" value="1"/>
</dbReference>
<dbReference type="InterPro" id="IPR005119">
    <property type="entry name" value="LysR_subst-bd"/>
</dbReference>
<keyword evidence="2" id="KW-0805">Transcription regulation</keyword>
<comment type="caution">
    <text evidence="6">The sequence shown here is derived from an EMBL/GenBank/DDBJ whole genome shotgun (WGS) entry which is preliminary data.</text>
</comment>
<accession>A0ABX0RC00</accession>
<evidence type="ECO:0000256" key="1">
    <source>
        <dbReference type="ARBA" id="ARBA00009437"/>
    </source>
</evidence>
<dbReference type="PRINTS" id="PR00039">
    <property type="entry name" value="HTHLYSR"/>
</dbReference>
<keyword evidence="3" id="KW-0238">DNA-binding</keyword>
<feature type="domain" description="HTH lysR-type" evidence="5">
    <location>
        <begin position="1"/>
        <end position="58"/>
    </location>
</feature>
<name>A0ABX0RC00_9GAMM</name>
<dbReference type="PANTHER" id="PTHR30346:SF0">
    <property type="entry name" value="HCA OPERON TRANSCRIPTIONAL ACTIVATOR HCAR"/>
    <property type="match status" value="1"/>
</dbReference>
<gene>
    <name evidence="6" type="ORF">F3J40_03950</name>
</gene>
<keyword evidence="4" id="KW-0804">Transcription</keyword>
<dbReference type="InterPro" id="IPR036388">
    <property type="entry name" value="WH-like_DNA-bd_sf"/>
</dbReference>
<evidence type="ECO:0000313" key="7">
    <source>
        <dbReference type="Proteomes" id="UP001515683"/>
    </source>
</evidence>
<dbReference type="SUPFAM" id="SSF53850">
    <property type="entry name" value="Periplasmic binding protein-like II"/>
    <property type="match status" value="1"/>
</dbReference>
<dbReference type="InterPro" id="IPR000847">
    <property type="entry name" value="LysR_HTH_N"/>
</dbReference>
<protein>
    <submittedName>
        <fullName evidence="6">LysR family transcriptional regulator</fullName>
    </submittedName>
</protein>
<dbReference type="PROSITE" id="PS50931">
    <property type="entry name" value="HTH_LYSR"/>
    <property type="match status" value="1"/>
</dbReference>
<dbReference type="CDD" id="cd08414">
    <property type="entry name" value="PBP2_LTTR_aromatics_like"/>
    <property type="match status" value="1"/>
</dbReference>
<evidence type="ECO:0000256" key="2">
    <source>
        <dbReference type="ARBA" id="ARBA00023015"/>
    </source>
</evidence>
<evidence type="ECO:0000256" key="3">
    <source>
        <dbReference type="ARBA" id="ARBA00023125"/>
    </source>
</evidence>
<sequence length="294" mass="32833">MDTRLLRAFVVLADSGSYREAAQKLFVTQPALTKQIQMIENELGMQLFVRGRHGAQLTPGGEQLVGKARFIVEQSVEFRHLAKNIASGKEGNLFIGFGIAGIKVAPVLIAQFRQRYPRVHINLEDMPSSVQTEELLQGRIQIAFMRLPVKAPLKGVTLRTESLVIAVKEDLYSHYVTSLRQQDNYRSLAELPLLVLKSERGPGLDKQVKRFLAFNQLEPEVVQEARDIQTLMALVAAGLGVAIVPESTVNISPEEVRMIPLNGPHTQWDLGVVWNSVYDDHLRDLFLSMLPTAS</sequence>
<organism evidence="6 7">
    <name type="scientific">Candidatus Pantoea multigeneris</name>
    <dbReference type="NCBI Taxonomy" id="2608357"/>
    <lineage>
        <taxon>Bacteria</taxon>
        <taxon>Pseudomonadati</taxon>
        <taxon>Pseudomonadota</taxon>
        <taxon>Gammaproteobacteria</taxon>
        <taxon>Enterobacterales</taxon>
        <taxon>Erwiniaceae</taxon>
        <taxon>Pantoea</taxon>
    </lineage>
</organism>
<evidence type="ECO:0000256" key="4">
    <source>
        <dbReference type="ARBA" id="ARBA00023163"/>
    </source>
</evidence>
<reference evidence="6 7" key="1">
    <citation type="journal article" date="2019" name="bioRxiv">
        <title>Bacteria contribute to plant secondary compound degradation in a generalist herbivore system.</title>
        <authorList>
            <person name="Francoeur C.B."/>
            <person name="Khadempour L."/>
            <person name="Moreira-Soto R.D."/>
            <person name="Gotting K."/>
            <person name="Book A.J."/>
            <person name="Pinto-Tomas A.A."/>
            <person name="Keefover-Ring K."/>
            <person name="Currie C.R."/>
        </authorList>
    </citation>
    <scope>NUCLEOTIDE SEQUENCE [LARGE SCALE GENOMIC DNA]</scope>
    <source>
        <strain evidence="6">Acro-835</strain>
    </source>
</reference>
<dbReference type="Pfam" id="PF03466">
    <property type="entry name" value="LysR_substrate"/>
    <property type="match status" value="1"/>
</dbReference>
<dbReference type="Gene3D" id="3.40.190.10">
    <property type="entry name" value="Periplasmic binding protein-like II"/>
    <property type="match status" value="2"/>
</dbReference>
<proteinExistence type="inferred from homology"/>
<dbReference type="Gene3D" id="1.10.10.10">
    <property type="entry name" value="Winged helix-like DNA-binding domain superfamily/Winged helix DNA-binding domain"/>
    <property type="match status" value="1"/>
</dbReference>
<keyword evidence="7" id="KW-1185">Reference proteome</keyword>
<dbReference type="EMBL" id="VWXF01000001">
    <property type="protein sequence ID" value="NIF20770.1"/>
    <property type="molecule type" value="Genomic_DNA"/>
</dbReference>
<evidence type="ECO:0000259" key="5">
    <source>
        <dbReference type="PROSITE" id="PS50931"/>
    </source>
</evidence>
<dbReference type="PANTHER" id="PTHR30346">
    <property type="entry name" value="TRANSCRIPTIONAL DUAL REGULATOR HCAR-RELATED"/>
    <property type="match status" value="1"/>
</dbReference>
<evidence type="ECO:0000313" key="6">
    <source>
        <dbReference type="EMBL" id="NIF20770.1"/>
    </source>
</evidence>
<dbReference type="Proteomes" id="UP001515683">
    <property type="component" value="Unassembled WGS sequence"/>
</dbReference>
<dbReference type="SUPFAM" id="SSF46785">
    <property type="entry name" value="Winged helix' DNA-binding domain"/>
    <property type="match status" value="1"/>
</dbReference>